<name>A0A5S3VBX6_9GAMM</name>
<evidence type="ECO:0000313" key="4">
    <source>
        <dbReference type="Proteomes" id="UP000307217"/>
    </source>
</evidence>
<evidence type="ECO:0000313" key="2">
    <source>
        <dbReference type="EMBL" id="TMO74327.1"/>
    </source>
</evidence>
<comment type="caution">
    <text evidence="1">The sequence shown here is derived from an EMBL/GenBank/DDBJ whole genome shotgun (WGS) entry which is preliminary data.</text>
</comment>
<organism evidence="1 4">
    <name type="scientific">Pseudoalteromonas aurantia</name>
    <dbReference type="NCBI Taxonomy" id="43654"/>
    <lineage>
        <taxon>Bacteria</taxon>
        <taxon>Pseudomonadati</taxon>
        <taxon>Pseudomonadota</taxon>
        <taxon>Gammaproteobacteria</taxon>
        <taxon>Alteromonadales</taxon>
        <taxon>Pseudoalteromonadaceae</taxon>
        <taxon>Pseudoalteromonas</taxon>
    </lineage>
</organism>
<reference evidence="4" key="2">
    <citation type="submission" date="2019-06" db="EMBL/GenBank/DDBJ databases">
        <title>Co-occurence of chitin degradation, pigmentation and bioactivity in marine Pseudoalteromonas.</title>
        <authorList>
            <person name="Sonnenschein E.C."/>
            <person name="Bech P.K."/>
        </authorList>
    </citation>
    <scope>NUCLEOTIDE SEQUENCE [LARGE SCALE GENOMIC DNA]</scope>
    <source>
        <strain evidence="4">S3790</strain>
    </source>
</reference>
<reference evidence="1" key="3">
    <citation type="submission" date="2019-09" db="EMBL/GenBank/DDBJ databases">
        <title>Co-occurence of chitin degradation, pigmentation and bioactivity in marine Pseudoalteromonas.</title>
        <authorList>
            <person name="Sonnenschein E.C."/>
            <person name="Bech P.K."/>
        </authorList>
    </citation>
    <scope>NUCLEOTIDE SEQUENCE</scope>
    <source>
        <strain evidence="1">S3790</strain>
        <strain evidence="2 3">S3895</strain>
    </source>
</reference>
<evidence type="ECO:0000313" key="3">
    <source>
        <dbReference type="Proteomes" id="UP000307164"/>
    </source>
</evidence>
<dbReference type="Proteomes" id="UP000307217">
    <property type="component" value="Unassembled WGS sequence"/>
</dbReference>
<sequence>MISTVKFYLHCALFQTIADKCFMLWLDTFSVEQPYIFIIHINFRQKKARKKCGQNNKLKEVIQGLIS</sequence>
<dbReference type="Proteomes" id="UP000307164">
    <property type="component" value="Unassembled WGS sequence"/>
</dbReference>
<protein>
    <submittedName>
        <fullName evidence="1">Uncharacterized protein</fullName>
    </submittedName>
</protein>
<dbReference type="EMBL" id="PNBX01000015">
    <property type="protein sequence ID" value="TMO69573.1"/>
    <property type="molecule type" value="Genomic_DNA"/>
</dbReference>
<dbReference type="EMBL" id="PNBW01000048">
    <property type="protein sequence ID" value="TMO74327.1"/>
    <property type="molecule type" value="Genomic_DNA"/>
</dbReference>
<gene>
    <name evidence="1" type="ORF">CWC19_05245</name>
    <name evidence="2" type="ORF">CWC20_10320</name>
</gene>
<accession>A0A5S3VBX6</accession>
<dbReference type="AlphaFoldDB" id="A0A5S3VBX6"/>
<reference evidence="1 4" key="1">
    <citation type="submission" date="2018-01" db="EMBL/GenBank/DDBJ databases">
        <authorList>
            <person name="Paulsen S."/>
            <person name="Gram L.K."/>
        </authorList>
    </citation>
    <scope>NUCLEOTIDE SEQUENCE [LARGE SCALE GENOMIC DNA]</scope>
    <source>
        <strain evidence="1 4">S3790</strain>
        <strain evidence="2">S3895</strain>
    </source>
</reference>
<proteinExistence type="predicted"/>
<evidence type="ECO:0000313" key="1">
    <source>
        <dbReference type="EMBL" id="TMO69573.1"/>
    </source>
</evidence>
<keyword evidence="3" id="KW-1185">Reference proteome</keyword>